<keyword evidence="2" id="KW-1185">Reference proteome</keyword>
<protein>
    <submittedName>
        <fullName evidence="1">Uncharacterized protein</fullName>
    </submittedName>
</protein>
<evidence type="ECO:0000313" key="1">
    <source>
        <dbReference type="EMBL" id="KAH6941678.1"/>
    </source>
</evidence>
<name>A0ACB7T3Y6_HYAAI</name>
<accession>A0ACB7T3Y6</accession>
<proteinExistence type="predicted"/>
<comment type="caution">
    <text evidence="1">The sequence shown here is derived from an EMBL/GenBank/DDBJ whole genome shotgun (WGS) entry which is preliminary data.</text>
</comment>
<gene>
    <name evidence="1" type="ORF">HPB50_022264</name>
</gene>
<organism evidence="1 2">
    <name type="scientific">Hyalomma asiaticum</name>
    <name type="common">Tick</name>
    <dbReference type="NCBI Taxonomy" id="266040"/>
    <lineage>
        <taxon>Eukaryota</taxon>
        <taxon>Metazoa</taxon>
        <taxon>Ecdysozoa</taxon>
        <taxon>Arthropoda</taxon>
        <taxon>Chelicerata</taxon>
        <taxon>Arachnida</taxon>
        <taxon>Acari</taxon>
        <taxon>Parasitiformes</taxon>
        <taxon>Ixodida</taxon>
        <taxon>Ixodoidea</taxon>
        <taxon>Ixodidae</taxon>
        <taxon>Hyalomminae</taxon>
        <taxon>Hyalomma</taxon>
    </lineage>
</organism>
<dbReference type="Proteomes" id="UP000821845">
    <property type="component" value="Chromosome 11"/>
</dbReference>
<dbReference type="EMBL" id="CM023491">
    <property type="protein sequence ID" value="KAH6941678.1"/>
    <property type="molecule type" value="Genomic_DNA"/>
</dbReference>
<reference evidence="1" key="1">
    <citation type="submission" date="2020-05" db="EMBL/GenBank/DDBJ databases">
        <title>Large-scale comparative analyses of tick genomes elucidate their genetic diversity and vector capacities.</title>
        <authorList>
            <person name="Jia N."/>
            <person name="Wang J."/>
            <person name="Shi W."/>
            <person name="Du L."/>
            <person name="Sun Y."/>
            <person name="Zhan W."/>
            <person name="Jiang J."/>
            <person name="Wang Q."/>
            <person name="Zhang B."/>
            <person name="Ji P."/>
            <person name="Sakyi L.B."/>
            <person name="Cui X."/>
            <person name="Yuan T."/>
            <person name="Jiang B."/>
            <person name="Yang W."/>
            <person name="Lam T.T.-Y."/>
            <person name="Chang Q."/>
            <person name="Ding S."/>
            <person name="Wang X."/>
            <person name="Zhu J."/>
            <person name="Ruan X."/>
            <person name="Zhao L."/>
            <person name="Wei J."/>
            <person name="Que T."/>
            <person name="Du C."/>
            <person name="Cheng J."/>
            <person name="Dai P."/>
            <person name="Han X."/>
            <person name="Huang E."/>
            <person name="Gao Y."/>
            <person name="Liu J."/>
            <person name="Shao H."/>
            <person name="Ye R."/>
            <person name="Li L."/>
            <person name="Wei W."/>
            <person name="Wang X."/>
            <person name="Wang C."/>
            <person name="Yang T."/>
            <person name="Huo Q."/>
            <person name="Li W."/>
            <person name="Guo W."/>
            <person name="Chen H."/>
            <person name="Zhou L."/>
            <person name="Ni X."/>
            <person name="Tian J."/>
            <person name="Zhou Y."/>
            <person name="Sheng Y."/>
            <person name="Liu T."/>
            <person name="Pan Y."/>
            <person name="Xia L."/>
            <person name="Li J."/>
            <person name="Zhao F."/>
            <person name="Cao W."/>
        </authorList>
    </citation>
    <scope>NUCLEOTIDE SEQUENCE</scope>
    <source>
        <strain evidence="1">Hyas-2018</strain>
    </source>
</reference>
<sequence length="349" mass="38854">MKAEPMKLVVNVNTGGDRYRMDYIAEAAGFVARANEMFKLQDVEPLLWQGIKQATAEKWKSYVEHALNQEDGMRKLDRITNDVDHGPALRIAARSNHGSSGQTFGRRQSGQENGMLLANWDPMRYANEEPSPTCLLRVKRDIADIKADPLLGIFISPDESDMDPRHRVGTRGDSVRGRCPAAYPIDSPRVRLMTTDAGRVRFNRNLFNRCSTRNPITTSWDGARPEASKLYNERVQNDTIRVAICDAVEGCLKDKPPCPGPLAEAILKVFAESYDKYEQKVRSLIKPPPVQPAVASSQIPGVACTPPSYEALLARLQELYKRVRDRTEDQAAAQTAAQATLQETEQASG</sequence>
<evidence type="ECO:0000313" key="2">
    <source>
        <dbReference type="Proteomes" id="UP000821845"/>
    </source>
</evidence>